<protein>
    <recommendedName>
        <fullName evidence="12">Heme A synthase</fullName>
        <shortName evidence="12">HAS</shortName>
        <ecNumber evidence="12">1.17.99.9</ecNumber>
    </recommendedName>
    <alternativeName>
        <fullName evidence="12">Cytochrome aa3-controlling protein</fullName>
    </alternativeName>
</protein>
<evidence type="ECO:0000313" key="13">
    <source>
        <dbReference type="EMBL" id="BAT60524.1"/>
    </source>
</evidence>
<name>A0A0S3PX49_9BRAD</name>
<feature type="binding site" description="axial binding residue" evidence="12">
    <location>
        <position position="250"/>
    </location>
    <ligand>
        <name>heme</name>
        <dbReference type="ChEBI" id="CHEBI:30413"/>
    </ligand>
    <ligandPart>
        <name>Fe</name>
        <dbReference type="ChEBI" id="CHEBI:18248"/>
    </ligandPart>
</feature>
<accession>A0A0S3PX49</accession>
<comment type="cofactor">
    <cofactor evidence="1 12">
        <name>heme b</name>
        <dbReference type="ChEBI" id="CHEBI:60344"/>
    </cofactor>
</comment>
<dbReference type="AlphaFoldDB" id="A0A0S3PX49"/>
<evidence type="ECO:0000256" key="8">
    <source>
        <dbReference type="ARBA" id="ARBA00023133"/>
    </source>
</evidence>
<feature type="transmembrane region" description="Helical" evidence="12">
    <location>
        <begin position="187"/>
        <end position="206"/>
    </location>
</feature>
<dbReference type="Pfam" id="PF02628">
    <property type="entry name" value="COX15-CtaA"/>
    <property type="match status" value="1"/>
</dbReference>
<keyword evidence="14" id="KW-1185">Reference proteome</keyword>
<organism evidence="13 14">
    <name type="scientific">Variibacter gotjawalensis</name>
    <dbReference type="NCBI Taxonomy" id="1333996"/>
    <lineage>
        <taxon>Bacteria</taxon>
        <taxon>Pseudomonadati</taxon>
        <taxon>Pseudomonadota</taxon>
        <taxon>Alphaproteobacteria</taxon>
        <taxon>Hyphomicrobiales</taxon>
        <taxon>Nitrobacteraceae</taxon>
        <taxon>Variibacter</taxon>
    </lineage>
</organism>
<keyword evidence="9 12" id="KW-0472">Membrane</keyword>
<proteinExistence type="inferred from homology"/>
<dbReference type="HAMAP" id="MF_01665">
    <property type="entry name" value="HemeA_synth_type2"/>
    <property type="match status" value="1"/>
</dbReference>
<dbReference type="PANTHER" id="PTHR23289">
    <property type="entry name" value="CYTOCHROME C OXIDASE ASSEMBLY PROTEIN COX15"/>
    <property type="match status" value="1"/>
</dbReference>
<comment type="subcellular location">
    <subcellularLocation>
        <location evidence="12">Cell membrane</location>
        <topology evidence="12">Multi-pass membrane protein</topology>
    </subcellularLocation>
    <subcellularLocation>
        <location evidence="2">Membrane</location>
        <topology evidence="2">Multi-pass membrane protein</topology>
    </subcellularLocation>
</comment>
<evidence type="ECO:0000313" key="14">
    <source>
        <dbReference type="Proteomes" id="UP000236884"/>
    </source>
</evidence>
<gene>
    <name evidence="12 13" type="primary">ctaA</name>
    <name evidence="13" type="ORF">GJW-30_1_03069</name>
</gene>
<keyword evidence="6 12" id="KW-0560">Oxidoreductase</keyword>
<keyword evidence="12" id="KW-1003">Cell membrane</keyword>
<evidence type="ECO:0000256" key="10">
    <source>
        <dbReference type="ARBA" id="ARBA00044501"/>
    </source>
</evidence>
<comment type="function">
    <text evidence="12">Catalyzes the conversion of heme O to heme A by two successive hydroxylations of the methyl group at C8. The first hydroxylation forms heme I, the second hydroxylation results in an unstable dihydroxymethyl group, which spontaneously dehydrates, resulting in the formyl group of heme A.</text>
</comment>
<feature type="transmembrane region" description="Helical" evidence="12">
    <location>
        <begin position="116"/>
        <end position="135"/>
    </location>
</feature>
<feature type="transmembrane region" description="Helical" evidence="12">
    <location>
        <begin position="248"/>
        <end position="266"/>
    </location>
</feature>
<evidence type="ECO:0000256" key="7">
    <source>
        <dbReference type="ARBA" id="ARBA00023004"/>
    </source>
</evidence>
<comment type="similarity">
    <text evidence="12">Belongs to the COX15/CtaA family. Type 2 subfamily.</text>
</comment>
<evidence type="ECO:0000256" key="1">
    <source>
        <dbReference type="ARBA" id="ARBA00001970"/>
    </source>
</evidence>
<dbReference type="GO" id="GO:0046872">
    <property type="term" value="F:metal ion binding"/>
    <property type="evidence" value="ECO:0007669"/>
    <property type="project" value="UniProtKB-KW"/>
</dbReference>
<reference evidence="13 14" key="1">
    <citation type="submission" date="2015-08" db="EMBL/GenBank/DDBJ databases">
        <title>Investigation of the bacterial diversity of lava forest soil.</title>
        <authorList>
            <person name="Lee J.S."/>
        </authorList>
    </citation>
    <scope>NUCLEOTIDE SEQUENCE [LARGE SCALE GENOMIC DNA]</scope>
    <source>
        <strain evidence="13 14">GJW-30</strain>
    </source>
</reference>
<keyword evidence="8 12" id="KW-0350">Heme biosynthesis</keyword>
<evidence type="ECO:0000256" key="6">
    <source>
        <dbReference type="ARBA" id="ARBA00023002"/>
    </source>
</evidence>
<evidence type="ECO:0000256" key="2">
    <source>
        <dbReference type="ARBA" id="ARBA00004141"/>
    </source>
</evidence>
<feature type="binding site" description="axial binding residue" evidence="12">
    <location>
        <position position="309"/>
    </location>
    <ligand>
        <name>heme</name>
        <dbReference type="ChEBI" id="CHEBI:30413"/>
    </ligand>
    <ligandPart>
        <name>Fe</name>
        <dbReference type="ChEBI" id="CHEBI:18248"/>
    </ligandPart>
</feature>
<dbReference type="EC" id="1.17.99.9" evidence="12"/>
<dbReference type="KEGG" id="vgo:GJW-30_1_03069"/>
<feature type="transmembrane region" description="Helical" evidence="12">
    <location>
        <begin position="147"/>
        <end position="167"/>
    </location>
</feature>
<evidence type="ECO:0000256" key="11">
    <source>
        <dbReference type="ARBA" id="ARBA00048044"/>
    </source>
</evidence>
<keyword evidence="7 12" id="KW-0408">Iron</keyword>
<feature type="transmembrane region" description="Helical" evidence="12">
    <location>
        <begin position="278"/>
        <end position="299"/>
    </location>
</feature>
<dbReference type="UniPathway" id="UPA00269">
    <property type="reaction ID" value="UER00713"/>
</dbReference>
<keyword evidence="5 12" id="KW-1133">Transmembrane helix</keyword>
<evidence type="ECO:0000256" key="3">
    <source>
        <dbReference type="ARBA" id="ARBA00022692"/>
    </source>
</evidence>
<keyword evidence="4 12" id="KW-0479">Metal-binding</keyword>
<dbReference type="InterPro" id="IPR003780">
    <property type="entry name" value="COX15/CtaA_fam"/>
</dbReference>
<evidence type="ECO:0000256" key="5">
    <source>
        <dbReference type="ARBA" id="ARBA00022989"/>
    </source>
</evidence>
<comment type="catalytic activity">
    <reaction evidence="11">
        <text>Fe(II)-heme o + 2 A + H2O = Fe(II)-heme a + 2 AH2</text>
        <dbReference type="Rhea" id="RHEA:63388"/>
        <dbReference type="ChEBI" id="CHEBI:13193"/>
        <dbReference type="ChEBI" id="CHEBI:15377"/>
        <dbReference type="ChEBI" id="CHEBI:17499"/>
        <dbReference type="ChEBI" id="CHEBI:60530"/>
        <dbReference type="ChEBI" id="CHEBI:61715"/>
        <dbReference type="EC" id="1.17.99.9"/>
    </reaction>
    <physiologicalReaction direction="left-to-right" evidence="11">
        <dbReference type="Rhea" id="RHEA:63389"/>
    </physiologicalReaction>
</comment>
<dbReference type="Proteomes" id="UP000236884">
    <property type="component" value="Chromosome"/>
</dbReference>
<comment type="subunit">
    <text evidence="12">Interacts with CtaB.</text>
</comment>
<comment type="caution">
    <text evidence="12">Lacks conserved residue(s) required for the propagation of feature annotation.</text>
</comment>
<dbReference type="GO" id="GO:0005886">
    <property type="term" value="C:plasma membrane"/>
    <property type="evidence" value="ECO:0007669"/>
    <property type="project" value="UniProtKB-SubCell"/>
</dbReference>
<dbReference type="InterPro" id="IPR023754">
    <property type="entry name" value="HemeA_Synthase_type2"/>
</dbReference>
<dbReference type="GO" id="GO:0120547">
    <property type="term" value="F:heme A synthase activity"/>
    <property type="evidence" value="ECO:0007669"/>
    <property type="project" value="UniProtKB-EC"/>
</dbReference>
<dbReference type="GO" id="GO:0006784">
    <property type="term" value="P:heme A biosynthetic process"/>
    <property type="evidence" value="ECO:0007669"/>
    <property type="project" value="UniProtKB-UniRule"/>
</dbReference>
<evidence type="ECO:0000256" key="9">
    <source>
        <dbReference type="ARBA" id="ARBA00023136"/>
    </source>
</evidence>
<evidence type="ECO:0000256" key="12">
    <source>
        <dbReference type="HAMAP-Rule" id="MF_01665"/>
    </source>
</evidence>
<keyword evidence="3 12" id="KW-0812">Transmembrane</keyword>
<evidence type="ECO:0000256" key="4">
    <source>
        <dbReference type="ARBA" id="ARBA00022723"/>
    </source>
</evidence>
<feature type="transmembrane region" description="Helical" evidence="12">
    <location>
        <begin position="86"/>
        <end position="104"/>
    </location>
</feature>
<dbReference type="EMBL" id="AP014946">
    <property type="protein sequence ID" value="BAT60524.1"/>
    <property type="molecule type" value="Genomic_DNA"/>
</dbReference>
<dbReference type="PANTHER" id="PTHR23289:SF2">
    <property type="entry name" value="CYTOCHROME C OXIDASE ASSEMBLY PROTEIN COX15 HOMOLOG"/>
    <property type="match status" value="1"/>
</dbReference>
<sequence>MRVWLIVVAALIGAIVLVGGATRLTESGLSIVEWKPITGALPPLSEAAWQAEFEKYKTIPQYEAINKGMALQDFKTIYLWEWGHRLLGRVIGAAFLLPFLWFLWRGAIRGGLRWRLWGIFALGGIQGAVGWWMVASGLTQRISVSPYRLAFHLTLACLIFAAIVWTLQRLSGAVPLDANTRIRRTAVALLALVILQIYIGGLVAGLDAGMNYNTWPLIDGAIMPSCERLLFLSPLWKNFFENDLTVQFVHRCTAYAIWLLAVFHAVDATRARRGAVSTAHALAAMVTLQAAIGIATLLAGTPIGLALFHQGGAVVTLGIATWHAARLTQRVPAEHLSAIPAST</sequence>
<comment type="pathway">
    <text evidence="10 12">Porphyrin-containing compound metabolism; heme A biosynthesis; heme A from heme O: step 1/1.</text>
</comment>